<organism evidence="6 7">
    <name type="scientific">Choanephora cucurbitarum</name>
    <dbReference type="NCBI Taxonomy" id="101091"/>
    <lineage>
        <taxon>Eukaryota</taxon>
        <taxon>Fungi</taxon>
        <taxon>Fungi incertae sedis</taxon>
        <taxon>Mucoromycota</taxon>
        <taxon>Mucoromycotina</taxon>
        <taxon>Mucoromycetes</taxon>
        <taxon>Mucorales</taxon>
        <taxon>Mucorineae</taxon>
        <taxon>Choanephoraceae</taxon>
        <taxon>Choanephoroideae</taxon>
        <taxon>Choanephora</taxon>
    </lineage>
</organism>
<keyword evidence="3" id="KW-0647">Proteasome</keyword>
<sequence>MSIEDLPLVSVQADWDEVIREVSSSMVPESSFWVACYRTGHESVQGSVEVRRTETNDVELEGKEGIQVVKLNSRSFKINCEALGIKDITVYSPKTTLNPAESKPISCIDISPNGHLFAAAIGNEVNLGHMANGQIQMKLTGHLADVTTVQFFPSNLVVLTGGADFLVKIWSVLNGSNPVTLKGHTSAITSTAIIAQGRNVLSSSRDGTVRLWNCGTSSTIATIGRYSSSVNKMILTSLPSCFAPAENVTLDPLEVETSDKLVLCALEDGSVRGIHLGTKEEIFATSPSQVPLTALAYDSQTNTLLTGNAQGLVQVYTVDETKTLDQPQRQWKRNGHAITGLLVTLDQNGERVVCVSAGDGSIFQTNSLSDLLDSTKQVQVLTELTGNELETVYEIKAVSNLKESESQRVVCAVRDGKIRIY</sequence>
<dbReference type="Proteomes" id="UP000093000">
    <property type="component" value="Unassembled WGS sequence"/>
</dbReference>
<dbReference type="SMART" id="SM00320">
    <property type="entry name" value="WD40"/>
    <property type="match status" value="5"/>
</dbReference>
<proteinExistence type="inferred from homology"/>
<evidence type="ECO:0000256" key="5">
    <source>
        <dbReference type="PROSITE-ProRule" id="PRU00221"/>
    </source>
</evidence>
<feature type="repeat" description="WD" evidence="5">
    <location>
        <begin position="181"/>
        <end position="222"/>
    </location>
</feature>
<dbReference type="STRING" id="101091.A0A1C7N168"/>
<name>A0A1C7N168_9FUNG</name>
<dbReference type="PANTHER" id="PTHR19857:SF19">
    <property type="entry name" value="26S PROTEASOME REGULATORY SUBUNIT RPN14"/>
    <property type="match status" value="1"/>
</dbReference>
<evidence type="ECO:0000256" key="3">
    <source>
        <dbReference type="ARBA" id="ARBA00022942"/>
    </source>
</evidence>
<dbReference type="InterPro" id="IPR051179">
    <property type="entry name" value="WD_repeat_multifunction"/>
</dbReference>
<evidence type="ECO:0000256" key="4">
    <source>
        <dbReference type="ARBA" id="ARBA00038321"/>
    </source>
</evidence>
<dbReference type="PROSITE" id="PS50294">
    <property type="entry name" value="WD_REPEATS_REGION"/>
    <property type="match status" value="2"/>
</dbReference>
<evidence type="ECO:0000313" key="6">
    <source>
        <dbReference type="EMBL" id="OBZ82832.1"/>
    </source>
</evidence>
<dbReference type="InterPro" id="IPR015943">
    <property type="entry name" value="WD40/YVTN_repeat-like_dom_sf"/>
</dbReference>
<dbReference type="EMBL" id="LUGH01000778">
    <property type="protein sequence ID" value="OBZ82832.1"/>
    <property type="molecule type" value="Genomic_DNA"/>
</dbReference>
<keyword evidence="7" id="KW-1185">Reference proteome</keyword>
<dbReference type="GO" id="GO:0000502">
    <property type="term" value="C:proteasome complex"/>
    <property type="evidence" value="ECO:0007669"/>
    <property type="project" value="UniProtKB-KW"/>
</dbReference>
<feature type="repeat" description="WD" evidence="5">
    <location>
        <begin position="139"/>
        <end position="180"/>
    </location>
</feature>
<dbReference type="SUPFAM" id="SSF50978">
    <property type="entry name" value="WD40 repeat-like"/>
    <property type="match status" value="1"/>
</dbReference>
<accession>A0A1C7N168</accession>
<gene>
    <name evidence="6" type="primary">PAAF1</name>
    <name evidence="6" type="ORF">A0J61_09118</name>
</gene>
<protein>
    <submittedName>
        <fullName evidence="6">Proteasomal ATPase-associated factor 1</fullName>
    </submittedName>
</protein>
<dbReference type="PANTHER" id="PTHR19857">
    <property type="entry name" value="MITOCHONDRIAL DIVISION PROTEIN 1-RELATED"/>
    <property type="match status" value="1"/>
</dbReference>
<comment type="similarity">
    <text evidence="4">Belongs to the WD repeat PAAF1/RPN14 family.</text>
</comment>
<dbReference type="Pfam" id="PF00400">
    <property type="entry name" value="WD40"/>
    <property type="match status" value="2"/>
</dbReference>
<evidence type="ECO:0000313" key="7">
    <source>
        <dbReference type="Proteomes" id="UP000093000"/>
    </source>
</evidence>
<comment type="caution">
    <text evidence="6">The sequence shown here is derived from an EMBL/GenBank/DDBJ whole genome shotgun (WGS) entry which is preliminary data.</text>
</comment>
<dbReference type="InParanoid" id="A0A1C7N168"/>
<dbReference type="InterPro" id="IPR001680">
    <property type="entry name" value="WD40_rpt"/>
</dbReference>
<dbReference type="OrthoDB" id="10257301at2759"/>
<keyword evidence="1 5" id="KW-0853">WD repeat</keyword>
<dbReference type="InterPro" id="IPR036322">
    <property type="entry name" value="WD40_repeat_dom_sf"/>
</dbReference>
<dbReference type="PROSITE" id="PS50082">
    <property type="entry name" value="WD_REPEATS_2"/>
    <property type="match status" value="2"/>
</dbReference>
<dbReference type="Gene3D" id="2.130.10.10">
    <property type="entry name" value="YVTN repeat-like/Quinoprotein amine dehydrogenase"/>
    <property type="match status" value="2"/>
</dbReference>
<dbReference type="AlphaFoldDB" id="A0A1C7N168"/>
<evidence type="ECO:0000256" key="2">
    <source>
        <dbReference type="ARBA" id="ARBA00022737"/>
    </source>
</evidence>
<evidence type="ECO:0000256" key="1">
    <source>
        <dbReference type="ARBA" id="ARBA00022574"/>
    </source>
</evidence>
<reference evidence="6 7" key="1">
    <citation type="submission" date="2016-03" db="EMBL/GenBank/DDBJ databases">
        <title>Choanephora cucurbitarum.</title>
        <authorList>
            <person name="Min B."/>
            <person name="Park H."/>
            <person name="Park J.-H."/>
            <person name="Shin H.-D."/>
            <person name="Choi I.-G."/>
        </authorList>
    </citation>
    <scope>NUCLEOTIDE SEQUENCE [LARGE SCALE GENOMIC DNA]</scope>
    <source>
        <strain evidence="6 7">KUS-F28377</strain>
    </source>
</reference>
<keyword evidence="2" id="KW-0677">Repeat</keyword>